<dbReference type="EMBL" id="VDMD01000048">
    <property type="protein sequence ID" value="TRM57410.1"/>
    <property type="molecule type" value="Genomic_DNA"/>
</dbReference>
<sequence>MSKWRKATIIVEYDATKSLNMALMDHQALISLLRADLIKLKFPHPKTESIAFPSPGTASFYWDSVPYDSNLLTSLRDKTDKSRREIVDLMQELRVRDLRLEEIPSFIPPPPKPHQRPEFPLPLNPSRRLDEEAEALLSEVIPKQEQNDPNLFGRNMHPPPAPGQSGDIYETAMNISPPRSPEVPGMAAQVYTAFESEPRIGFATSSSYAAPYNNNTGYKPSPYGSSRPFEPSPKELEAELAEIRGRISSTQRREAEIVDQLQKLRYTKELPSELSEESRMRLRLRAVEHELQSERIRRVEAEGAIQDVRKECRHPFVMPTLLDAFIAVTRIQSQSVQQQGGQ</sequence>
<proteinExistence type="predicted"/>
<organism evidence="1 2">
    <name type="scientific">Schizophyllum amplum</name>
    <dbReference type="NCBI Taxonomy" id="97359"/>
    <lineage>
        <taxon>Eukaryota</taxon>
        <taxon>Fungi</taxon>
        <taxon>Dikarya</taxon>
        <taxon>Basidiomycota</taxon>
        <taxon>Agaricomycotina</taxon>
        <taxon>Agaricomycetes</taxon>
        <taxon>Agaricomycetidae</taxon>
        <taxon>Agaricales</taxon>
        <taxon>Schizophyllaceae</taxon>
        <taxon>Schizophyllum</taxon>
    </lineage>
</organism>
<evidence type="ECO:0000313" key="1">
    <source>
        <dbReference type="EMBL" id="TRM57410.1"/>
    </source>
</evidence>
<dbReference type="Proteomes" id="UP000320762">
    <property type="component" value="Unassembled WGS sequence"/>
</dbReference>
<keyword evidence="2" id="KW-1185">Reference proteome</keyword>
<dbReference type="STRING" id="97359.A0A550BXY6"/>
<gene>
    <name evidence="1" type="ORF">BD626DRAFT_515162</name>
</gene>
<evidence type="ECO:0000313" key="2">
    <source>
        <dbReference type="Proteomes" id="UP000320762"/>
    </source>
</evidence>
<dbReference type="AlphaFoldDB" id="A0A550BXY6"/>
<name>A0A550BXY6_9AGAR</name>
<protein>
    <submittedName>
        <fullName evidence="1">Uncharacterized protein</fullName>
    </submittedName>
</protein>
<dbReference type="OrthoDB" id="3070390at2759"/>
<accession>A0A550BXY6</accession>
<comment type="caution">
    <text evidence="1">The sequence shown here is derived from an EMBL/GenBank/DDBJ whole genome shotgun (WGS) entry which is preliminary data.</text>
</comment>
<reference evidence="1 2" key="1">
    <citation type="journal article" date="2019" name="New Phytol.">
        <title>Comparative genomics reveals unique wood-decay strategies and fruiting body development in the Schizophyllaceae.</title>
        <authorList>
            <person name="Almasi E."/>
            <person name="Sahu N."/>
            <person name="Krizsan K."/>
            <person name="Balint B."/>
            <person name="Kovacs G.M."/>
            <person name="Kiss B."/>
            <person name="Cseklye J."/>
            <person name="Drula E."/>
            <person name="Henrissat B."/>
            <person name="Nagy I."/>
            <person name="Chovatia M."/>
            <person name="Adam C."/>
            <person name="LaButti K."/>
            <person name="Lipzen A."/>
            <person name="Riley R."/>
            <person name="Grigoriev I.V."/>
            <person name="Nagy L.G."/>
        </authorList>
    </citation>
    <scope>NUCLEOTIDE SEQUENCE [LARGE SCALE GENOMIC DNA]</scope>
    <source>
        <strain evidence="1 2">NL-1724</strain>
    </source>
</reference>